<dbReference type="VEuPathDB" id="AmoebaDB:EHI5A_164020"/>
<dbReference type="OMA" id="NCIQLHT"/>
<dbReference type="PROSITE" id="PS00466">
    <property type="entry name" value="ZF_TFIIS_1"/>
    <property type="match status" value="1"/>
</dbReference>
<dbReference type="Pfam" id="PF01096">
    <property type="entry name" value="Zn_ribbon_TFIIS"/>
    <property type="match status" value="1"/>
</dbReference>
<dbReference type="Proteomes" id="UP000078387">
    <property type="component" value="Unassembled WGS sequence"/>
</dbReference>
<dbReference type="SMART" id="SM00440">
    <property type="entry name" value="ZnF_C2C2"/>
    <property type="match status" value="1"/>
</dbReference>
<feature type="domain" description="TFIIS-type" evidence="6">
    <location>
        <begin position="128"/>
        <end position="168"/>
    </location>
</feature>
<evidence type="ECO:0000256" key="2">
    <source>
        <dbReference type="ARBA" id="ARBA00022771"/>
    </source>
</evidence>
<evidence type="ECO:0000259" key="6">
    <source>
        <dbReference type="PROSITE" id="PS51133"/>
    </source>
</evidence>
<dbReference type="EMBL" id="BDEQ01000001">
    <property type="protein sequence ID" value="GAT98429.1"/>
    <property type="molecule type" value="Genomic_DNA"/>
</dbReference>
<reference evidence="8 9" key="1">
    <citation type="submission" date="2016-05" db="EMBL/GenBank/DDBJ databases">
        <title>First whole genome sequencing of Entamoeba histolytica HM1:IMSS-clone-6.</title>
        <authorList>
            <person name="Mukherjee Avik.K."/>
            <person name="Izumyama S."/>
            <person name="Nakada-Tsukui K."/>
            <person name="Nozaki T."/>
        </authorList>
    </citation>
    <scope>NUCLEOTIDE SEQUENCE [LARGE SCALE GENOMIC DNA]</scope>
    <source>
        <strain evidence="8 9">HM1:IMSS clone 6</strain>
    </source>
</reference>
<dbReference type="GO" id="GO:0008270">
    <property type="term" value="F:zinc ion binding"/>
    <property type="evidence" value="ECO:0007669"/>
    <property type="project" value="UniProtKB-KW"/>
</dbReference>
<evidence type="ECO:0000259" key="7">
    <source>
        <dbReference type="PROSITE" id="PS51321"/>
    </source>
</evidence>
<dbReference type="InterPro" id="IPR036575">
    <property type="entry name" value="TFIIS_cen_dom_sf"/>
</dbReference>
<dbReference type="GO" id="GO:0005634">
    <property type="term" value="C:nucleus"/>
    <property type="evidence" value="ECO:0007669"/>
    <property type="project" value="TreeGrafter"/>
</dbReference>
<keyword evidence="2 5" id="KW-0863">Zinc-finger</keyword>
<dbReference type="Gene3D" id="1.10.472.30">
    <property type="entry name" value="Transcription elongation factor S-II, central domain"/>
    <property type="match status" value="1"/>
</dbReference>
<evidence type="ECO:0000256" key="1">
    <source>
        <dbReference type="ARBA" id="ARBA00022723"/>
    </source>
</evidence>
<evidence type="ECO:0000313" key="8">
    <source>
        <dbReference type="EMBL" id="GAT98429.1"/>
    </source>
</evidence>
<accession>A0A5K1UP92</accession>
<dbReference type="CDD" id="cd13749">
    <property type="entry name" value="Zn-ribbon_TFIIS"/>
    <property type="match status" value="1"/>
</dbReference>
<sequence length="171" mass="19317">MSREDATKPAVSGSNSYNTANKTKALKVLSKYIKESDILDGIGEGLAVKYKEDNEKFNFHLRQILAGLRKNKKLVDNLCSKKVTPNELIEMSPDDMADEAVKEIKERIIKDEEDKKKPIDISKIPDNNEFKCGKCGSRKIQETLAQTRSADEPMTRFLTCASCGFFWKMSC</sequence>
<dbReference type="InterPro" id="IPR001222">
    <property type="entry name" value="Znf_TFIIS"/>
</dbReference>
<keyword evidence="4" id="KW-0539">Nucleus</keyword>
<dbReference type="PROSITE" id="PS51133">
    <property type="entry name" value="ZF_TFIIS_2"/>
    <property type="match status" value="1"/>
</dbReference>
<dbReference type="SUPFAM" id="SSF57783">
    <property type="entry name" value="Zinc beta-ribbon"/>
    <property type="match status" value="1"/>
</dbReference>
<protein>
    <submittedName>
        <fullName evidence="8">Transcription factor s-II tfIIs domain protein</fullName>
    </submittedName>
</protein>
<proteinExistence type="predicted"/>
<dbReference type="AlphaFoldDB" id="A0A5K1UP92"/>
<dbReference type="PANTHER" id="PTHR11477">
    <property type="entry name" value="TRANSCRIPTION FACTOR S-II ZINC FINGER DOMAIN-CONTAINING PROTEIN"/>
    <property type="match status" value="1"/>
</dbReference>
<dbReference type="GO" id="GO:0003676">
    <property type="term" value="F:nucleic acid binding"/>
    <property type="evidence" value="ECO:0007669"/>
    <property type="project" value="InterPro"/>
</dbReference>
<dbReference type="PROSITE" id="PS51321">
    <property type="entry name" value="TFIIS_CENTRAL"/>
    <property type="match status" value="1"/>
</dbReference>
<evidence type="ECO:0000256" key="4">
    <source>
        <dbReference type="ARBA" id="ARBA00023242"/>
    </source>
</evidence>
<evidence type="ECO:0000256" key="5">
    <source>
        <dbReference type="PROSITE-ProRule" id="PRU00472"/>
    </source>
</evidence>
<feature type="domain" description="TFIIS central" evidence="7">
    <location>
        <begin position="1"/>
        <end position="124"/>
    </location>
</feature>
<dbReference type="VEuPathDB" id="AmoebaDB:EHI_055430"/>
<dbReference type="Gene3D" id="2.20.25.10">
    <property type="match status" value="1"/>
</dbReference>
<dbReference type="SUPFAM" id="SSF46942">
    <property type="entry name" value="Elongation factor TFIIS domain 2"/>
    <property type="match status" value="1"/>
</dbReference>
<dbReference type="VEuPathDB" id="AmoebaDB:EHI8A_136510"/>
<evidence type="ECO:0000313" key="9">
    <source>
        <dbReference type="Proteomes" id="UP000078387"/>
    </source>
</evidence>
<keyword evidence="1" id="KW-0479">Metal-binding</keyword>
<organism evidence="8 9">
    <name type="scientific">Entamoeba histolytica</name>
    <dbReference type="NCBI Taxonomy" id="5759"/>
    <lineage>
        <taxon>Eukaryota</taxon>
        <taxon>Amoebozoa</taxon>
        <taxon>Evosea</taxon>
        <taxon>Archamoebae</taxon>
        <taxon>Mastigamoebida</taxon>
        <taxon>Entamoebidae</taxon>
        <taxon>Entamoeba</taxon>
    </lineage>
</organism>
<name>A0A5K1UP92_ENTHI</name>
<dbReference type="GO" id="GO:0006351">
    <property type="term" value="P:DNA-templated transcription"/>
    <property type="evidence" value="ECO:0007669"/>
    <property type="project" value="InterPro"/>
</dbReference>
<keyword evidence="3" id="KW-0862">Zinc</keyword>
<dbReference type="PANTHER" id="PTHR11477:SF0">
    <property type="entry name" value="IP08861P-RELATED"/>
    <property type="match status" value="1"/>
</dbReference>
<comment type="caution">
    <text evidence="8">The sequence shown here is derived from an EMBL/GenBank/DDBJ whole genome shotgun (WGS) entry which is preliminary data.</text>
</comment>
<dbReference type="VEuPathDB" id="AmoebaDB:EHI7A_128620"/>
<dbReference type="Pfam" id="PF07500">
    <property type="entry name" value="TFIIS_M"/>
    <property type="match status" value="1"/>
</dbReference>
<dbReference type="VEuPathDB" id="AmoebaDB:KM1_203940"/>
<gene>
    <name evidence="8" type="ORF">CL6EHI_055430</name>
</gene>
<evidence type="ECO:0000256" key="3">
    <source>
        <dbReference type="ARBA" id="ARBA00022833"/>
    </source>
</evidence>
<dbReference type="InterPro" id="IPR003618">
    <property type="entry name" value="TFIIS_cen_dom"/>
</dbReference>